<gene>
    <name evidence="6" type="ORF">Q4T40_20715</name>
</gene>
<dbReference type="RefSeq" id="WP_413782106.1">
    <property type="nucleotide sequence ID" value="NZ_JAUOZS010000001.1"/>
</dbReference>
<dbReference type="PANTHER" id="PTHR32347">
    <property type="entry name" value="EFFLUX SYSTEM COMPONENT YKNX-RELATED"/>
    <property type="match status" value="1"/>
</dbReference>
<dbReference type="Gene3D" id="2.40.30.170">
    <property type="match status" value="1"/>
</dbReference>
<dbReference type="EMBL" id="JAUOZS010000001">
    <property type="protein sequence ID" value="MDT8903657.1"/>
    <property type="molecule type" value="Genomic_DNA"/>
</dbReference>
<feature type="domain" description="YknX-like beta-barrel" evidence="5">
    <location>
        <begin position="247"/>
        <end position="321"/>
    </location>
</feature>
<sequence>MNKRLIIVGAVVFLALAAIAGYKLYMAREDGITATGTIEVTRADVMPKVNGYLGELKIEAGDTVKTGQVIARIARPDLEAQLLRDESALVKAKVQLEDLEKGARSQERRETAASLASAQAVYDKAKSDLERYRALYNSGAISAQQLDAAQSSYEVAQSALVAARSRLSLVEEGNRPDTIEAQRIEVKRSQAIVAASRALLADTVVASPISGVVLTKNFENGEYINPGSAIATIGDMNDCRVKVYIASTQLGLIKVGQPVDVRVDSFPGRIFPGAIKEISQNAEFTPRQSITQRERANLVFAVKVKVDNAEGILKPGMPADVVIK</sequence>
<keyword evidence="2 3" id="KW-0175">Coiled coil</keyword>
<comment type="caution">
    <text evidence="6">The sequence shown here is derived from an EMBL/GenBank/DDBJ whole genome shotgun (WGS) entry which is preliminary data.</text>
</comment>
<dbReference type="Gene3D" id="1.10.287.470">
    <property type="entry name" value="Helix hairpin bin"/>
    <property type="match status" value="2"/>
</dbReference>
<dbReference type="InterPro" id="IPR050465">
    <property type="entry name" value="UPF0194_transport"/>
</dbReference>
<evidence type="ECO:0000259" key="4">
    <source>
        <dbReference type="Pfam" id="PF25881"/>
    </source>
</evidence>
<evidence type="ECO:0000256" key="1">
    <source>
        <dbReference type="ARBA" id="ARBA00004196"/>
    </source>
</evidence>
<name>A0ABU3P3P3_9FIRM</name>
<evidence type="ECO:0000313" key="7">
    <source>
        <dbReference type="Proteomes" id="UP001254848"/>
    </source>
</evidence>
<evidence type="ECO:0000259" key="5">
    <source>
        <dbReference type="Pfam" id="PF25990"/>
    </source>
</evidence>
<evidence type="ECO:0000256" key="2">
    <source>
        <dbReference type="ARBA" id="ARBA00023054"/>
    </source>
</evidence>
<feature type="coiled-coil region" evidence="3">
    <location>
        <begin position="89"/>
        <end position="135"/>
    </location>
</feature>
<comment type="subcellular location">
    <subcellularLocation>
        <location evidence="1">Cell envelope</location>
    </subcellularLocation>
</comment>
<proteinExistence type="predicted"/>
<dbReference type="Pfam" id="PF25990">
    <property type="entry name" value="Beta-barrel_YknX"/>
    <property type="match status" value="1"/>
</dbReference>
<dbReference type="Gene3D" id="2.40.50.100">
    <property type="match status" value="2"/>
</dbReference>
<evidence type="ECO:0000256" key="3">
    <source>
        <dbReference type="SAM" id="Coils"/>
    </source>
</evidence>
<dbReference type="Pfam" id="PF25881">
    <property type="entry name" value="HH_YBHG"/>
    <property type="match status" value="1"/>
</dbReference>
<keyword evidence="7" id="KW-1185">Reference proteome</keyword>
<accession>A0ABU3P3P3</accession>
<organism evidence="6 7">
    <name type="scientific">Anaeroselena agilis</name>
    <dbReference type="NCBI Taxonomy" id="3063788"/>
    <lineage>
        <taxon>Bacteria</taxon>
        <taxon>Bacillati</taxon>
        <taxon>Bacillota</taxon>
        <taxon>Negativicutes</taxon>
        <taxon>Acetonemataceae</taxon>
        <taxon>Anaeroselena</taxon>
    </lineage>
</organism>
<evidence type="ECO:0000313" key="6">
    <source>
        <dbReference type="EMBL" id="MDT8903657.1"/>
    </source>
</evidence>
<reference evidence="6 7" key="1">
    <citation type="submission" date="2023-07" db="EMBL/GenBank/DDBJ databases">
        <title>The novel representative of Negativicutes class, Anaeroselena agilis gen. nov. sp. nov.</title>
        <authorList>
            <person name="Prokofeva M.I."/>
            <person name="Elcheninov A.G."/>
            <person name="Klyukina A."/>
            <person name="Kublanov I.V."/>
            <person name="Frolov E.N."/>
            <person name="Podosokorskaya O.A."/>
        </authorList>
    </citation>
    <scope>NUCLEOTIDE SEQUENCE [LARGE SCALE GENOMIC DNA]</scope>
    <source>
        <strain evidence="6 7">4137-cl</strain>
    </source>
</reference>
<dbReference type="SUPFAM" id="SSF111369">
    <property type="entry name" value="HlyD-like secretion proteins"/>
    <property type="match status" value="3"/>
</dbReference>
<feature type="domain" description="YbhG-like alpha-helical hairpin" evidence="4">
    <location>
        <begin position="77"/>
        <end position="195"/>
    </location>
</feature>
<protein>
    <submittedName>
        <fullName evidence="6">Efflux RND transporter periplasmic adaptor subunit</fullName>
    </submittedName>
</protein>
<dbReference type="InterPro" id="IPR058636">
    <property type="entry name" value="Beta-barrel_YknX"/>
</dbReference>
<dbReference type="InterPro" id="IPR059052">
    <property type="entry name" value="HH_YbhG-like"/>
</dbReference>
<dbReference type="PANTHER" id="PTHR32347:SF23">
    <property type="entry name" value="BLL5650 PROTEIN"/>
    <property type="match status" value="1"/>
</dbReference>
<dbReference type="Proteomes" id="UP001254848">
    <property type="component" value="Unassembled WGS sequence"/>
</dbReference>